<feature type="region of interest" description="Disordered" evidence="1">
    <location>
        <begin position="436"/>
        <end position="477"/>
    </location>
</feature>
<dbReference type="RefSeq" id="WP_068899796.1">
    <property type="nucleotide sequence ID" value="NZ_BDCX01000011.1"/>
</dbReference>
<reference evidence="2 3" key="1">
    <citation type="journal article" date="2016" name="Genome Announc.">
        <title>Draft Genome Sequence of Planomonospora sphaerica JCM9374, a Rare Actinomycete.</title>
        <authorList>
            <person name="Dohra H."/>
            <person name="Suzuki T."/>
            <person name="Inoue Y."/>
            <person name="Kodani S."/>
        </authorList>
    </citation>
    <scope>NUCLEOTIDE SEQUENCE [LARGE SCALE GENOMIC DNA]</scope>
    <source>
        <strain evidence="2 3">JCM 9374</strain>
    </source>
</reference>
<protein>
    <submittedName>
        <fullName evidence="2">Uncharacterized protein</fullName>
    </submittedName>
</protein>
<evidence type="ECO:0000313" key="2">
    <source>
        <dbReference type="EMBL" id="GAT68877.1"/>
    </source>
</evidence>
<keyword evidence="3" id="KW-1185">Reference proteome</keyword>
<accession>A0A171DJ46</accession>
<dbReference type="STRING" id="161355.PS9374_04542"/>
<dbReference type="Proteomes" id="UP000077701">
    <property type="component" value="Unassembled WGS sequence"/>
</dbReference>
<name>A0A171DJ46_9ACTN</name>
<evidence type="ECO:0000313" key="3">
    <source>
        <dbReference type="Proteomes" id="UP000077701"/>
    </source>
</evidence>
<dbReference type="OrthoDB" id="4965426at2"/>
<dbReference type="EMBL" id="BDCX01000011">
    <property type="protein sequence ID" value="GAT68877.1"/>
    <property type="molecule type" value="Genomic_DNA"/>
</dbReference>
<organism evidence="2 3">
    <name type="scientific">Planomonospora sphaerica</name>
    <dbReference type="NCBI Taxonomy" id="161355"/>
    <lineage>
        <taxon>Bacteria</taxon>
        <taxon>Bacillati</taxon>
        <taxon>Actinomycetota</taxon>
        <taxon>Actinomycetes</taxon>
        <taxon>Streptosporangiales</taxon>
        <taxon>Streptosporangiaceae</taxon>
        <taxon>Planomonospora</taxon>
    </lineage>
</organism>
<gene>
    <name evidence="2" type="ORF">PS9374_04542</name>
</gene>
<comment type="caution">
    <text evidence="2">The sequence shown here is derived from an EMBL/GenBank/DDBJ whole genome shotgun (WGS) entry which is preliminary data.</text>
</comment>
<dbReference type="AlphaFoldDB" id="A0A171DJ46"/>
<sequence>MRDTRKVQTAVLGSPDSHDPILMPFERIEAERLRGRFGARGFYCGEWLGGCGKELYTRIGPVKVPHFAHHPEDTGRPVSCRRSSNDAQSADHLYIRQALTEWLKKQGHQVKEIVLEGTVPQQGGICTGMTIETTKGLMIAIALRNDLRKDSDRVWPQRDAVLRRSHKRVEWLFAPPVPMVKHMTKREGHAFVVGCESDGLRRTVRIGSKSGGKIPLWANLEDCKIDEQGRLWTPRLAEVRRPQTHERVQPSAQPAQDRPAVAEPRELPQEPVHDEVPAGFPLSVNLLTVVPRAVDGRIVEAEVRSEIVKLPAENVRVRLAEPPVDLSVGRPHHVVGPALITMESSPGQTAMTWTIHAQALQPFLLDEPEATGESPAAVADTSGAEPSVWLRMEAILRDLSRARDSGDTETSARLYAEAESLMPHLTERQLKQARRRISGRREAVRAATPVSAKKTPKGKPRVSTPAASKRPGKQANAAEVRRNQIMIVFRMIDRAVSQGSVREAGKLCMALERFMAGLPAEGYQAEHDRFAGYKQRLLGGGRPSKRKQKL</sequence>
<evidence type="ECO:0000256" key="1">
    <source>
        <dbReference type="SAM" id="MobiDB-lite"/>
    </source>
</evidence>
<proteinExistence type="predicted"/>
<feature type="region of interest" description="Disordered" evidence="1">
    <location>
        <begin position="240"/>
        <end position="261"/>
    </location>
</feature>
<reference evidence="3" key="2">
    <citation type="submission" date="2016-04" db="EMBL/GenBank/DDBJ databases">
        <title>Planomonospora sphaerica JCM9374 whole genome shotgun sequence.</title>
        <authorList>
            <person name="Suzuki T."/>
            <person name="Dohra H."/>
            <person name="Kodani S."/>
        </authorList>
    </citation>
    <scope>NUCLEOTIDE SEQUENCE [LARGE SCALE GENOMIC DNA]</scope>
    <source>
        <strain evidence="3">JCM 9374</strain>
    </source>
</reference>